<protein>
    <submittedName>
        <fullName evidence="1">DUF4225 domain-containing protein</fullName>
    </submittedName>
</protein>
<accession>A0ABT5LT38</accession>
<evidence type="ECO:0000313" key="2">
    <source>
        <dbReference type="Proteomes" id="UP001220225"/>
    </source>
</evidence>
<dbReference type="RefSeq" id="WP_273576148.1">
    <property type="nucleotide sequence ID" value="NZ_JAQRFN010000014.1"/>
</dbReference>
<evidence type="ECO:0000313" key="1">
    <source>
        <dbReference type="EMBL" id="MDC9597592.1"/>
    </source>
</evidence>
<comment type="caution">
    <text evidence="1">The sequence shown here is derived from an EMBL/GenBank/DDBJ whole genome shotgun (WGS) entry which is preliminary data.</text>
</comment>
<sequence>MAYIQLTEIEIYQIFSLKEAGFTQRLIAFVVISGSRGNELTYPPLTNNQGKYNIYYISLEKIKRQILSVMETDIYDIRYQEHVLQYGNYEQYASVEIRKRSEGLGFYDYVLKGIGLIAGVAQVITGAGIILAGDASVIGAPLGTVAGAWLVLHGVSNTQENLGAIIHDDPGYNGFARIGYEYISESLGYSKKTGSLVYGGVDLALSGYGLFRSTLKEDAWKLFRYINDDYVRGYQLMNGYSLGFEAVADGVTIKSANDMYNDPNYNKK</sequence>
<reference evidence="1 2" key="1">
    <citation type="submission" date="2023-02" db="EMBL/GenBank/DDBJ databases">
        <title>Entomopathogenic bacteria.</title>
        <authorList>
            <person name="Machado R.A."/>
        </authorList>
    </citation>
    <scope>NUCLEOTIDE SEQUENCE [LARGE SCALE GENOMIC DNA]</scope>
    <source>
        <strain evidence="1 2">XENO-2</strain>
    </source>
</reference>
<organism evidence="1 2">
    <name type="scientific">Xenorhabdus anantnagensis</name>
    <dbReference type="NCBI Taxonomy" id="3025875"/>
    <lineage>
        <taxon>Bacteria</taxon>
        <taxon>Pseudomonadati</taxon>
        <taxon>Pseudomonadota</taxon>
        <taxon>Gammaproteobacteria</taxon>
        <taxon>Enterobacterales</taxon>
        <taxon>Morganellaceae</taxon>
        <taxon>Xenorhabdus</taxon>
    </lineage>
</organism>
<keyword evidence="2" id="KW-1185">Reference proteome</keyword>
<dbReference type="Pfam" id="PF13988">
    <property type="entry name" value="DUF4225"/>
    <property type="match status" value="1"/>
</dbReference>
<dbReference type="Proteomes" id="UP001220225">
    <property type="component" value="Unassembled WGS sequence"/>
</dbReference>
<name>A0ABT5LT38_9GAMM</name>
<proteinExistence type="predicted"/>
<dbReference type="InterPro" id="IPR025320">
    <property type="entry name" value="DUF4225"/>
</dbReference>
<dbReference type="EMBL" id="JAQRFN010000014">
    <property type="protein sequence ID" value="MDC9597592.1"/>
    <property type="molecule type" value="Genomic_DNA"/>
</dbReference>
<gene>
    <name evidence="1" type="ORF">PSI14_12200</name>
</gene>